<protein>
    <submittedName>
        <fullName evidence="1">Uncharacterized protein</fullName>
    </submittedName>
</protein>
<dbReference type="EMBL" id="BAABGP010000037">
    <property type="protein sequence ID" value="GAA4492335.1"/>
    <property type="molecule type" value="Genomic_DNA"/>
</dbReference>
<comment type="caution">
    <text evidence="1">The sequence shown here is derived from an EMBL/GenBank/DDBJ whole genome shotgun (WGS) entry which is preliminary data.</text>
</comment>
<evidence type="ECO:0000313" key="2">
    <source>
        <dbReference type="Proteomes" id="UP001500731"/>
    </source>
</evidence>
<proteinExistence type="predicted"/>
<accession>A0ABP8PUU8</accession>
<gene>
    <name evidence="1" type="ORF">GCM10023171_37300</name>
</gene>
<dbReference type="Proteomes" id="UP001500731">
    <property type="component" value="Unassembled WGS sequence"/>
</dbReference>
<organism evidence="1 2">
    <name type="scientific">Microbacterium panaciterrae</name>
    <dbReference type="NCBI Taxonomy" id="985759"/>
    <lineage>
        <taxon>Bacteria</taxon>
        <taxon>Bacillati</taxon>
        <taxon>Actinomycetota</taxon>
        <taxon>Actinomycetes</taxon>
        <taxon>Micrococcales</taxon>
        <taxon>Microbacteriaceae</taxon>
        <taxon>Microbacterium</taxon>
    </lineage>
</organism>
<reference evidence="2" key="1">
    <citation type="journal article" date="2019" name="Int. J. Syst. Evol. Microbiol.">
        <title>The Global Catalogue of Microorganisms (GCM) 10K type strain sequencing project: providing services to taxonomists for standard genome sequencing and annotation.</title>
        <authorList>
            <consortium name="The Broad Institute Genomics Platform"/>
            <consortium name="The Broad Institute Genome Sequencing Center for Infectious Disease"/>
            <person name="Wu L."/>
            <person name="Ma J."/>
        </authorList>
    </citation>
    <scope>NUCLEOTIDE SEQUENCE [LARGE SCALE GENOMIC DNA]</scope>
    <source>
        <strain evidence="2">JCM 17839</strain>
    </source>
</reference>
<sequence>MSAQDVIDLRELAAAARAHGGRVAIAPDAAERIADELARLDRTDPDPHASVEWAELTDATHAFGFAVGRLDAARKAYARRYPLPGREGPKR</sequence>
<keyword evidence="2" id="KW-1185">Reference proteome</keyword>
<name>A0ABP8PUU8_9MICO</name>
<dbReference type="RefSeq" id="WP_345189024.1">
    <property type="nucleotide sequence ID" value="NZ_BAABGP010000037.1"/>
</dbReference>
<evidence type="ECO:0000313" key="1">
    <source>
        <dbReference type="EMBL" id="GAA4492335.1"/>
    </source>
</evidence>